<evidence type="ECO:0000259" key="3">
    <source>
        <dbReference type="Pfam" id="PF11774"/>
    </source>
</evidence>
<dbReference type="Gene3D" id="3.30.60.230">
    <property type="entry name" value="Lsr2, dimerization domain"/>
    <property type="match status" value="1"/>
</dbReference>
<dbReference type="Pfam" id="PF23359">
    <property type="entry name" value="Lsr2_DNA-bd"/>
    <property type="match status" value="1"/>
</dbReference>
<keyword evidence="1" id="KW-0238">DNA-binding</keyword>
<gene>
    <name evidence="5" type="ORF">NBM05_04070</name>
</gene>
<evidence type="ECO:0000313" key="6">
    <source>
        <dbReference type="Proteomes" id="UP001139502"/>
    </source>
</evidence>
<feature type="region of interest" description="Disordered" evidence="2">
    <location>
        <begin position="52"/>
        <end position="80"/>
    </location>
</feature>
<keyword evidence="6" id="KW-1185">Reference proteome</keyword>
<dbReference type="InterPro" id="IPR036625">
    <property type="entry name" value="E3-bd_dom_sf"/>
</dbReference>
<dbReference type="RefSeq" id="WP_254165303.1">
    <property type="nucleotide sequence ID" value="NZ_JANAFB010000006.1"/>
</dbReference>
<organism evidence="5 6">
    <name type="scientific">Rothia santali</name>
    <dbReference type="NCBI Taxonomy" id="2949643"/>
    <lineage>
        <taxon>Bacteria</taxon>
        <taxon>Bacillati</taxon>
        <taxon>Actinomycetota</taxon>
        <taxon>Actinomycetes</taxon>
        <taxon>Micrococcales</taxon>
        <taxon>Micrococcaceae</taxon>
        <taxon>Rothia</taxon>
    </lineage>
</organism>
<protein>
    <submittedName>
        <fullName evidence="5">Lsr2 family protein</fullName>
    </submittedName>
</protein>
<evidence type="ECO:0000256" key="2">
    <source>
        <dbReference type="SAM" id="MobiDB-lite"/>
    </source>
</evidence>
<proteinExistence type="predicted"/>
<dbReference type="InterPro" id="IPR055370">
    <property type="entry name" value="Lsr2_DNA-bd"/>
</dbReference>
<dbReference type="AlphaFoldDB" id="A0A9X2HHZ4"/>
<evidence type="ECO:0000313" key="5">
    <source>
        <dbReference type="EMBL" id="MCP3425223.1"/>
    </source>
</evidence>
<dbReference type="Pfam" id="PF11774">
    <property type="entry name" value="Lsr2"/>
    <property type="match status" value="1"/>
</dbReference>
<evidence type="ECO:0000259" key="4">
    <source>
        <dbReference type="Pfam" id="PF23359"/>
    </source>
</evidence>
<dbReference type="Gene3D" id="4.10.320.10">
    <property type="entry name" value="E3-binding domain"/>
    <property type="match status" value="1"/>
</dbReference>
<dbReference type="InterPro" id="IPR042261">
    <property type="entry name" value="Lsr2-like_dimerization"/>
</dbReference>
<feature type="domain" description="Lsr2 DNA-binding" evidence="4">
    <location>
        <begin position="75"/>
        <end position="109"/>
    </location>
</feature>
<dbReference type="EMBL" id="JANAFB010000006">
    <property type="protein sequence ID" value="MCP3425223.1"/>
    <property type="molecule type" value="Genomic_DNA"/>
</dbReference>
<dbReference type="InterPro" id="IPR024412">
    <property type="entry name" value="Lsr2_dim_dom"/>
</dbReference>
<feature type="domain" description="Lsr2 dimerization" evidence="3">
    <location>
        <begin position="1"/>
        <end position="57"/>
    </location>
</feature>
<accession>A0A9X2HHZ4</accession>
<evidence type="ECO:0000256" key="1">
    <source>
        <dbReference type="ARBA" id="ARBA00023125"/>
    </source>
</evidence>
<comment type="caution">
    <text evidence="5">The sequence shown here is derived from an EMBL/GenBank/DDBJ whole genome shotgun (WGS) entry which is preliminary data.</text>
</comment>
<sequence>MAQKVNIILTDDFDGGEATETVRFGLDGGQFEIDLSAENAEILRESVRPFKDKARKIPSGASRRGSGNTSARVKNSDTPKIREWAQANGYNVSARGRIHQDVQDAYYAAQKNS</sequence>
<dbReference type="Proteomes" id="UP001139502">
    <property type="component" value="Unassembled WGS sequence"/>
</dbReference>
<dbReference type="GO" id="GO:0003677">
    <property type="term" value="F:DNA binding"/>
    <property type="evidence" value="ECO:0007669"/>
    <property type="project" value="UniProtKB-KW"/>
</dbReference>
<dbReference type="GO" id="GO:0016746">
    <property type="term" value="F:acyltransferase activity"/>
    <property type="evidence" value="ECO:0007669"/>
    <property type="project" value="InterPro"/>
</dbReference>
<name>A0A9X2HHZ4_9MICC</name>
<reference evidence="5" key="1">
    <citation type="submission" date="2022-06" db="EMBL/GenBank/DDBJ databases">
        <title>Rothia sp. isolated from sandalwood seedling.</title>
        <authorList>
            <person name="Tuikhar N."/>
            <person name="Kirdat K."/>
            <person name="Thorat V."/>
            <person name="Swetha P."/>
            <person name="Padma S."/>
            <person name="Sundararaj R."/>
            <person name="Yadav A."/>
        </authorList>
    </citation>
    <scope>NUCLEOTIDE SEQUENCE</scope>
    <source>
        <strain evidence="5">AR01</strain>
    </source>
</reference>